<name>A0A8H4TVI7_9HYPO</name>
<dbReference type="Proteomes" id="UP000622797">
    <property type="component" value="Unassembled WGS sequence"/>
</dbReference>
<keyword evidence="1" id="KW-0175">Coiled coil</keyword>
<feature type="coiled-coil region" evidence="1">
    <location>
        <begin position="326"/>
        <end position="366"/>
    </location>
</feature>
<protein>
    <submittedName>
        <fullName evidence="3">Uncharacterized protein</fullName>
    </submittedName>
</protein>
<organism evidence="3 4">
    <name type="scientific">Fusarium sarcochroum</name>
    <dbReference type="NCBI Taxonomy" id="1208366"/>
    <lineage>
        <taxon>Eukaryota</taxon>
        <taxon>Fungi</taxon>
        <taxon>Dikarya</taxon>
        <taxon>Ascomycota</taxon>
        <taxon>Pezizomycotina</taxon>
        <taxon>Sordariomycetes</taxon>
        <taxon>Hypocreomycetidae</taxon>
        <taxon>Hypocreales</taxon>
        <taxon>Nectriaceae</taxon>
        <taxon>Fusarium</taxon>
        <taxon>Fusarium lateritium species complex</taxon>
    </lineage>
</organism>
<dbReference type="InterPro" id="IPR053221">
    <property type="entry name" value="Burnettramic_acid_biosynth"/>
</dbReference>
<proteinExistence type="predicted"/>
<dbReference type="OrthoDB" id="3068835at2759"/>
<evidence type="ECO:0000313" key="4">
    <source>
        <dbReference type="Proteomes" id="UP000622797"/>
    </source>
</evidence>
<evidence type="ECO:0000256" key="1">
    <source>
        <dbReference type="SAM" id="Coils"/>
    </source>
</evidence>
<dbReference type="PANTHER" id="PTHR38887">
    <property type="entry name" value="CHROMOSOME 21, WHOLE GENOME SHOTGUN SEQUENCE"/>
    <property type="match status" value="1"/>
</dbReference>
<reference evidence="3" key="2">
    <citation type="submission" date="2020-05" db="EMBL/GenBank/DDBJ databases">
        <authorList>
            <person name="Kim H.-S."/>
            <person name="Proctor R.H."/>
            <person name="Brown D.W."/>
        </authorList>
    </citation>
    <scope>NUCLEOTIDE SEQUENCE</scope>
    <source>
        <strain evidence="3">NRRL 20472</strain>
    </source>
</reference>
<evidence type="ECO:0000256" key="2">
    <source>
        <dbReference type="SAM" id="MobiDB-lite"/>
    </source>
</evidence>
<keyword evidence="4" id="KW-1185">Reference proteome</keyword>
<dbReference type="PANTHER" id="PTHR38887:SF1">
    <property type="entry name" value="RAS MODIFICATION PROTEIN ERF4"/>
    <property type="match status" value="1"/>
</dbReference>
<accession>A0A8H4TVI7</accession>
<sequence length="373" mass="41768">MYPYQFGPPQELPAETNYHNGLAQQDNPYMYQQPINPPLAAFSQPLPPPPLDPTTTRATISPSCPILLPSTSIGATLEATPPFTRAYPPILGSYNIDAAAFLTIIDGLNIALVEPAAFKTLEVAGEGLGFIPNEIAQGAALGLEVAAGTGAAACAYIRTKRLLDRVNHEIFAPKGLKMEILKDEEIMKRLGTTAKSLDPQIRLQELGPHIEVLSFDVAPPNKQTNVLDRISAKQTAYKQAEKDKEKRKKMDRRVQKREKAAEKYNRPIESIDKHYNSDVESRMEIEAKIAKLETKIMDINTKSNTKLEGVSNKKVEEIEKRRTKDLGEVEKERLRLLEKHDKATAKIQKKAEKKEEEDKKKVAKLEWIMIHTI</sequence>
<feature type="region of interest" description="Disordered" evidence="2">
    <location>
        <begin position="237"/>
        <end position="261"/>
    </location>
</feature>
<dbReference type="AlphaFoldDB" id="A0A8H4TVI7"/>
<feature type="compositionally biased region" description="Basic residues" evidence="2">
    <location>
        <begin position="245"/>
        <end position="256"/>
    </location>
</feature>
<gene>
    <name evidence="3" type="ORF">FSARC_7338</name>
</gene>
<evidence type="ECO:0000313" key="3">
    <source>
        <dbReference type="EMBL" id="KAF4964739.1"/>
    </source>
</evidence>
<dbReference type="EMBL" id="JABEXW010000391">
    <property type="protein sequence ID" value="KAF4964739.1"/>
    <property type="molecule type" value="Genomic_DNA"/>
</dbReference>
<reference evidence="3" key="1">
    <citation type="journal article" date="2020" name="BMC Genomics">
        <title>Correction to: Identification and distribution of gene clusters required for synthesis of sphingolipid metabolism inhibitors in diverse species of the filamentous fungus Fusarium.</title>
        <authorList>
            <person name="Kim H.S."/>
            <person name="Lohmar J.M."/>
            <person name="Busman M."/>
            <person name="Brown D.W."/>
            <person name="Naumann T.A."/>
            <person name="Divon H.H."/>
            <person name="Lysoe E."/>
            <person name="Uhlig S."/>
            <person name="Proctor R.H."/>
        </authorList>
    </citation>
    <scope>NUCLEOTIDE SEQUENCE</scope>
    <source>
        <strain evidence="3">NRRL 20472</strain>
    </source>
</reference>
<comment type="caution">
    <text evidence="3">The sequence shown here is derived from an EMBL/GenBank/DDBJ whole genome shotgun (WGS) entry which is preliminary data.</text>
</comment>